<evidence type="ECO:0000256" key="1">
    <source>
        <dbReference type="SAM" id="MobiDB-lite"/>
    </source>
</evidence>
<dbReference type="Pfam" id="PF04991">
    <property type="entry name" value="LicD"/>
    <property type="match status" value="1"/>
</dbReference>
<feature type="chain" id="PRO_5043270639" evidence="2">
    <location>
        <begin position="25"/>
        <end position="619"/>
    </location>
</feature>
<dbReference type="PANTHER" id="PTHR43404:SF2">
    <property type="entry name" value="LIPOPOLYSACCHARIDE CHOLINEPHOSPHOTRANSFERASE LICD"/>
    <property type="match status" value="1"/>
</dbReference>
<dbReference type="EMBL" id="CAMXCT030002084">
    <property type="protein sequence ID" value="CAL4782832.1"/>
    <property type="molecule type" value="Genomic_DNA"/>
</dbReference>
<gene>
    <name evidence="4" type="ORF">C1SCF055_LOCUS22070</name>
</gene>
<protein>
    <submittedName>
        <fullName evidence="5">Uncharacterized protein RP689</fullName>
    </submittedName>
</protein>
<feature type="compositionally biased region" description="Polar residues" evidence="1">
    <location>
        <begin position="332"/>
        <end position="347"/>
    </location>
</feature>
<dbReference type="OrthoDB" id="427294at2759"/>
<dbReference type="AlphaFoldDB" id="A0A9P1CPW4"/>
<dbReference type="GO" id="GO:0009100">
    <property type="term" value="P:glycoprotein metabolic process"/>
    <property type="evidence" value="ECO:0007669"/>
    <property type="project" value="UniProtKB-ARBA"/>
</dbReference>
<feature type="domain" description="LicD/FKTN/FKRP nucleotidyltransferase" evidence="3">
    <location>
        <begin position="398"/>
        <end position="443"/>
    </location>
</feature>
<dbReference type="EMBL" id="CAMXCT020002084">
    <property type="protein sequence ID" value="CAL1148895.1"/>
    <property type="molecule type" value="Genomic_DNA"/>
</dbReference>
<dbReference type="Proteomes" id="UP001152797">
    <property type="component" value="Unassembled WGS sequence"/>
</dbReference>
<accession>A0A9P1CPW4</accession>
<dbReference type="PANTHER" id="PTHR43404">
    <property type="entry name" value="LIPOPOLYSACCHARIDE CHOLINEPHOSPHOTRANSFERASE LICD"/>
    <property type="match status" value="1"/>
</dbReference>
<proteinExistence type="predicted"/>
<comment type="caution">
    <text evidence="4">The sequence shown here is derived from an EMBL/GenBank/DDBJ whole genome shotgun (WGS) entry which is preliminary data.</text>
</comment>
<evidence type="ECO:0000313" key="6">
    <source>
        <dbReference type="Proteomes" id="UP001152797"/>
    </source>
</evidence>
<evidence type="ECO:0000259" key="3">
    <source>
        <dbReference type="Pfam" id="PF04991"/>
    </source>
</evidence>
<dbReference type="InterPro" id="IPR007074">
    <property type="entry name" value="LicD/FKTN/FKRP_NTP_transf"/>
</dbReference>
<keyword evidence="2" id="KW-0732">Signal</keyword>
<keyword evidence="6" id="KW-1185">Reference proteome</keyword>
<feature type="region of interest" description="Disordered" evidence="1">
    <location>
        <begin position="332"/>
        <end position="354"/>
    </location>
</feature>
<evidence type="ECO:0000313" key="4">
    <source>
        <dbReference type="EMBL" id="CAI3995520.1"/>
    </source>
</evidence>
<name>A0A9P1CPW4_9DINO</name>
<reference evidence="4" key="1">
    <citation type="submission" date="2022-10" db="EMBL/GenBank/DDBJ databases">
        <authorList>
            <person name="Chen Y."/>
            <person name="Dougan E. K."/>
            <person name="Chan C."/>
            <person name="Rhodes N."/>
            <person name="Thang M."/>
        </authorList>
    </citation>
    <scope>NUCLEOTIDE SEQUENCE</scope>
</reference>
<dbReference type="EMBL" id="CAMXCT010002084">
    <property type="protein sequence ID" value="CAI3995520.1"/>
    <property type="molecule type" value="Genomic_DNA"/>
</dbReference>
<sequence>MMLSQGFPATFLVIWCVQATLALGLSLLGCPSDAAQRSASQKRMERLFLNLRERGPGGPRRRPEEPSDEELYSWLSMLMDENSGTSGLIHEPTEATGYATSHHPLPCAPGIFTTELLQFLWMWKTQSATEEVKQLVTQSDRHWAFLRISPWMNVLKLGYGSTFAAGHELCTLVPAPPEAMDLESAARRFHAAWPGSTTTEATIFKQFHVLTAVDYRSCASRGRRCQRWLHRRFVELALRQPFACGVVCRYAAAFAYLAQALTDNRGRRRWLRKWSEDQEKLVEDAQAQILLADGIFYTLLGPQQVQLTCSLTRSFPIFSLLARLAGIPMSLGDSNSNPRDETATNPTLKVPNQPPPPTLAKLCDLIDQWPPLQRLTAQGAMAVYSMLQSLGSLLDEFQIKWWMSSGALLGTLRNGGMLPQDCDVDIAIWRPDAHEMLSPKFQAALAAAGLVSFHMPIYFQYRFCLVQVPAAADPRSVQGGLACHLPYVDAHLADVAEEGRWHYIHRTDLQYAHSFPLKGILGSQKRDLRQRRFFGDAKVWIPNLPQSEEYLNKVYGEDWRKVLRGRRGAMIHNLSAGESFWGMIARPTGPLRDVIREQKLIGNLLPGAAVTCSHDCDHD</sequence>
<organism evidence="4">
    <name type="scientific">Cladocopium goreaui</name>
    <dbReference type="NCBI Taxonomy" id="2562237"/>
    <lineage>
        <taxon>Eukaryota</taxon>
        <taxon>Sar</taxon>
        <taxon>Alveolata</taxon>
        <taxon>Dinophyceae</taxon>
        <taxon>Suessiales</taxon>
        <taxon>Symbiodiniaceae</taxon>
        <taxon>Cladocopium</taxon>
    </lineage>
</organism>
<evidence type="ECO:0000256" key="2">
    <source>
        <dbReference type="SAM" id="SignalP"/>
    </source>
</evidence>
<reference evidence="5 6" key="2">
    <citation type="submission" date="2024-05" db="EMBL/GenBank/DDBJ databases">
        <authorList>
            <person name="Chen Y."/>
            <person name="Shah S."/>
            <person name="Dougan E. K."/>
            <person name="Thang M."/>
            <person name="Chan C."/>
        </authorList>
    </citation>
    <scope>NUCLEOTIDE SEQUENCE [LARGE SCALE GENOMIC DNA]</scope>
</reference>
<evidence type="ECO:0000313" key="5">
    <source>
        <dbReference type="EMBL" id="CAL4782832.1"/>
    </source>
</evidence>
<feature type="signal peptide" evidence="2">
    <location>
        <begin position="1"/>
        <end position="24"/>
    </location>
</feature>
<dbReference type="InterPro" id="IPR052942">
    <property type="entry name" value="LPS_cholinephosphotransferase"/>
</dbReference>